<evidence type="ECO:0000313" key="2">
    <source>
        <dbReference type="EMBL" id="CAC12360.1"/>
    </source>
</evidence>
<evidence type="ECO:0000256" key="1">
    <source>
        <dbReference type="SAM" id="Phobius"/>
    </source>
</evidence>
<dbReference type="HOGENOM" id="CLU_1173411_0_0_2"/>
<reference evidence="2 3" key="1">
    <citation type="journal article" date="2000" name="Nature">
        <title>The genome sequence of the thermoacidophilic scavenger Thermoplasma acidophilum.</title>
        <authorList>
            <person name="Ruepp A."/>
            <person name="Graml W."/>
            <person name="Santos-Martinez M.L."/>
            <person name="Koretke K.K."/>
            <person name="Volker C."/>
            <person name="Mewes H.W."/>
            <person name="Frishman D."/>
            <person name="Stocker S."/>
            <person name="Lupas A.N."/>
            <person name="Baumeister W."/>
        </authorList>
    </citation>
    <scope>NUCLEOTIDE SEQUENCE [LARGE SCALE GENOMIC DNA]</scope>
    <source>
        <strain evidence="3">ATCC 25905 / DSM 1728 / JCM 9062 / NBRC 15155 / AMRC-C165</strain>
    </source>
</reference>
<keyword evidence="1" id="KW-0472">Membrane</keyword>
<dbReference type="KEGG" id="tac:Ta1236"/>
<accession>Q9HIU1</accession>
<feature type="transmembrane region" description="Helical" evidence="1">
    <location>
        <begin position="6"/>
        <end position="27"/>
    </location>
</feature>
<name>Q9HIU1_THEAC</name>
<dbReference type="RefSeq" id="WP_010901643.1">
    <property type="nucleotide sequence ID" value="NC_002578.1"/>
</dbReference>
<dbReference type="InParanoid" id="Q9HIU1"/>
<protein>
    <recommendedName>
        <fullName evidence="4">Cytochrome oxidase subunit II copper A binding domain-containing protein</fullName>
    </recommendedName>
</protein>
<dbReference type="EMBL" id="AL445067">
    <property type="protein sequence ID" value="CAC12360.1"/>
    <property type="molecule type" value="Genomic_DNA"/>
</dbReference>
<dbReference type="eggNOG" id="arCOG07408">
    <property type="taxonomic scope" value="Archaea"/>
</dbReference>
<dbReference type="STRING" id="273075.gene:9572459"/>
<dbReference type="OrthoDB" id="57035at2157"/>
<evidence type="ECO:0008006" key="4">
    <source>
        <dbReference type="Google" id="ProtNLM"/>
    </source>
</evidence>
<organism evidence="2 3">
    <name type="scientific">Thermoplasma acidophilum (strain ATCC 25905 / DSM 1728 / JCM 9062 / NBRC 15155 / AMRC-C165)</name>
    <dbReference type="NCBI Taxonomy" id="273075"/>
    <lineage>
        <taxon>Archaea</taxon>
        <taxon>Methanobacteriati</taxon>
        <taxon>Thermoplasmatota</taxon>
        <taxon>Thermoplasmata</taxon>
        <taxon>Thermoplasmatales</taxon>
        <taxon>Thermoplasmataceae</taxon>
        <taxon>Thermoplasma</taxon>
    </lineage>
</organism>
<dbReference type="EnsemblBacteria" id="CAC12360">
    <property type="protein sequence ID" value="CAC12360"/>
    <property type="gene ID" value="CAC12360"/>
</dbReference>
<proteinExistence type="predicted"/>
<dbReference type="PaxDb" id="273075-Ta1236"/>
<keyword evidence="3" id="KW-1185">Reference proteome</keyword>
<sequence length="236" mass="25531">MDDKVFYALVTAVVVIGGIGIGVAYSYTTSHPVSAPATGPYYLTLVITPSNPYIYNSTYEHNQPSYFILAANNTLESAANIVLPAHREIVLTIIDYDSGPTPNIGNTSTSNTTIFTKVIGTVGGVEYQYNSTIPLSKYSNNVTTLQKPKVISQINWYGNSSWGYNITHTFTIINSGQILVNIPTWGGSTTLAYLYLNNTGTYTWQCYVPCGLSEVNGGWSGAMTTVGWMTGTVVVD</sequence>
<dbReference type="AlphaFoldDB" id="Q9HIU1"/>
<evidence type="ECO:0000313" key="3">
    <source>
        <dbReference type="Proteomes" id="UP000001024"/>
    </source>
</evidence>
<keyword evidence="1" id="KW-0812">Transmembrane</keyword>
<gene>
    <name evidence="2" type="ordered locus">Ta1236</name>
</gene>
<dbReference type="Proteomes" id="UP000001024">
    <property type="component" value="Chromosome"/>
</dbReference>
<keyword evidence="1" id="KW-1133">Transmembrane helix</keyword>